<evidence type="ECO:0000313" key="1">
    <source>
        <dbReference type="EMBL" id="GAI25491.1"/>
    </source>
</evidence>
<protein>
    <submittedName>
        <fullName evidence="1">Uncharacterized protein</fullName>
    </submittedName>
</protein>
<dbReference type="EMBL" id="BARV01013717">
    <property type="protein sequence ID" value="GAI25491.1"/>
    <property type="molecule type" value="Genomic_DNA"/>
</dbReference>
<reference evidence="1" key="1">
    <citation type="journal article" date="2014" name="Front. Microbiol.">
        <title>High frequency of phylogenetically diverse reductive dehalogenase-homologous genes in deep subseafloor sedimentary metagenomes.</title>
        <authorList>
            <person name="Kawai M."/>
            <person name="Futagami T."/>
            <person name="Toyoda A."/>
            <person name="Takaki Y."/>
            <person name="Nishi S."/>
            <person name="Hori S."/>
            <person name="Arai W."/>
            <person name="Tsubouchi T."/>
            <person name="Morono Y."/>
            <person name="Uchiyama I."/>
            <person name="Ito T."/>
            <person name="Fujiyama A."/>
            <person name="Inagaki F."/>
            <person name="Takami H."/>
        </authorList>
    </citation>
    <scope>NUCLEOTIDE SEQUENCE</scope>
    <source>
        <strain evidence="1">Expedition CK06-06</strain>
    </source>
</reference>
<organism evidence="1">
    <name type="scientific">marine sediment metagenome</name>
    <dbReference type="NCBI Taxonomy" id="412755"/>
    <lineage>
        <taxon>unclassified sequences</taxon>
        <taxon>metagenomes</taxon>
        <taxon>ecological metagenomes</taxon>
    </lineage>
</organism>
<dbReference type="AlphaFoldDB" id="X1N5K5"/>
<sequence length="38" mass="4369">GNFHDAWDDVWHSINYQRGRGYDESAASDVWYGGDIHA</sequence>
<feature type="non-terminal residue" evidence="1">
    <location>
        <position position="1"/>
    </location>
</feature>
<name>X1N5K5_9ZZZZ</name>
<gene>
    <name evidence="1" type="ORF">S06H3_24558</name>
</gene>
<accession>X1N5K5</accession>
<comment type="caution">
    <text evidence="1">The sequence shown here is derived from an EMBL/GenBank/DDBJ whole genome shotgun (WGS) entry which is preliminary data.</text>
</comment>
<proteinExistence type="predicted"/>